<comment type="caution">
    <text evidence="1">The sequence shown here is derived from an EMBL/GenBank/DDBJ whole genome shotgun (WGS) entry which is preliminary data.</text>
</comment>
<accession>A0A2G2YQQ1</accession>
<protein>
    <recommendedName>
        <fullName evidence="3">Ubiquitin-like protease family profile domain-containing protein</fullName>
    </recommendedName>
</protein>
<sequence length="365" mass="41592">MAPKRKETESSPSNGTSEAAWLHPSFYDLALQALSQSRAEDNEHGKEECFKRDDPNANSLSIKELVKTFSIDHYPARIQCNGATNLMGDLVVKSVMEKSFNAFIKILHEQKLDSYIRKSCFRQYLDLSEDNNARFQIKMVYDLLKHSGSGAAVGANDARLTIFETTKHYDYDHTGYTDLATFSKCSARKCQDCKAKHDGVINAINALTTSIKEMTSKRGVIPSKRISYPYTPLDIKVDVTVEATAEQRNIIVDNPSTTSKEEEKVEPVRTDWSTIEAYRNKMDNPFDVQYIEGIAQHTIDSLECSLFIAAYAEYLSDRLQVPNDRLDSRLIHKRYVDLLWKYGEEKAQKRMQATLMINDDQSRIP</sequence>
<dbReference type="EMBL" id="AYRZ02000009">
    <property type="protein sequence ID" value="PHT72063.1"/>
    <property type="molecule type" value="Genomic_DNA"/>
</dbReference>
<reference evidence="1 2" key="1">
    <citation type="journal article" date="2014" name="Nat. Genet.">
        <title>Genome sequence of the hot pepper provides insights into the evolution of pungency in Capsicum species.</title>
        <authorList>
            <person name="Kim S."/>
            <person name="Park M."/>
            <person name="Yeom S.I."/>
            <person name="Kim Y.M."/>
            <person name="Lee J.M."/>
            <person name="Lee H.A."/>
            <person name="Seo E."/>
            <person name="Choi J."/>
            <person name="Cheong K."/>
            <person name="Kim K.T."/>
            <person name="Jung K."/>
            <person name="Lee G.W."/>
            <person name="Oh S.K."/>
            <person name="Bae C."/>
            <person name="Kim S.B."/>
            <person name="Lee H.Y."/>
            <person name="Kim S.Y."/>
            <person name="Kim M.S."/>
            <person name="Kang B.C."/>
            <person name="Jo Y.D."/>
            <person name="Yang H.B."/>
            <person name="Jeong H.J."/>
            <person name="Kang W.H."/>
            <person name="Kwon J.K."/>
            <person name="Shin C."/>
            <person name="Lim J.Y."/>
            <person name="Park J.H."/>
            <person name="Huh J.H."/>
            <person name="Kim J.S."/>
            <person name="Kim B.D."/>
            <person name="Cohen O."/>
            <person name="Paran I."/>
            <person name="Suh M.C."/>
            <person name="Lee S.B."/>
            <person name="Kim Y.K."/>
            <person name="Shin Y."/>
            <person name="Noh S.J."/>
            <person name="Park J."/>
            <person name="Seo Y.S."/>
            <person name="Kwon S.Y."/>
            <person name="Kim H.A."/>
            <person name="Park J.M."/>
            <person name="Kim H.J."/>
            <person name="Choi S.B."/>
            <person name="Bosland P.W."/>
            <person name="Reeves G."/>
            <person name="Jo S.H."/>
            <person name="Lee B.W."/>
            <person name="Cho H.T."/>
            <person name="Choi H.S."/>
            <person name="Lee M.S."/>
            <person name="Yu Y."/>
            <person name="Do Choi Y."/>
            <person name="Park B.S."/>
            <person name="van Deynze A."/>
            <person name="Ashrafi H."/>
            <person name="Hill T."/>
            <person name="Kim W.T."/>
            <person name="Pai H.S."/>
            <person name="Ahn H.K."/>
            <person name="Yeam I."/>
            <person name="Giovannoni J.J."/>
            <person name="Rose J.K."/>
            <person name="Sorensen I."/>
            <person name="Lee S.J."/>
            <person name="Kim R.W."/>
            <person name="Choi I.Y."/>
            <person name="Choi B.S."/>
            <person name="Lim J.S."/>
            <person name="Lee Y.H."/>
            <person name="Choi D."/>
        </authorList>
    </citation>
    <scope>NUCLEOTIDE SEQUENCE [LARGE SCALE GENOMIC DNA]</scope>
    <source>
        <strain evidence="2">cv. CM334</strain>
    </source>
</reference>
<evidence type="ECO:0000313" key="2">
    <source>
        <dbReference type="Proteomes" id="UP000222542"/>
    </source>
</evidence>
<gene>
    <name evidence="1" type="ORF">T459_22848</name>
</gene>
<dbReference type="PANTHER" id="PTHR33022">
    <property type="entry name" value="DUF1985 DOMAIN-CONTAINING PROTEIN"/>
    <property type="match status" value="1"/>
</dbReference>
<evidence type="ECO:0008006" key="3">
    <source>
        <dbReference type="Google" id="ProtNLM"/>
    </source>
</evidence>
<evidence type="ECO:0000313" key="1">
    <source>
        <dbReference type="EMBL" id="PHT72063.1"/>
    </source>
</evidence>
<dbReference type="Proteomes" id="UP000222542">
    <property type="component" value="Unassembled WGS sequence"/>
</dbReference>
<dbReference type="PANTHER" id="PTHR33022:SF13">
    <property type="entry name" value="UBIQUITIN-LIKE PROTEASE FAMILY PROFILE DOMAIN-CONTAINING PROTEIN"/>
    <property type="match status" value="1"/>
</dbReference>
<proteinExistence type="predicted"/>
<name>A0A2G2YQQ1_CAPAN</name>
<dbReference type="AlphaFoldDB" id="A0A2G2YQQ1"/>
<dbReference type="Gramene" id="PHT72063">
    <property type="protein sequence ID" value="PHT72063"/>
    <property type="gene ID" value="T459_22848"/>
</dbReference>
<keyword evidence="2" id="KW-1185">Reference proteome</keyword>
<reference evidence="1 2" key="2">
    <citation type="journal article" date="2017" name="Genome Biol.">
        <title>New reference genome sequences of hot pepper reveal the massive evolution of plant disease-resistance genes by retroduplication.</title>
        <authorList>
            <person name="Kim S."/>
            <person name="Park J."/>
            <person name="Yeom S.I."/>
            <person name="Kim Y.M."/>
            <person name="Seo E."/>
            <person name="Kim K.T."/>
            <person name="Kim M.S."/>
            <person name="Lee J.M."/>
            <person name="Cheong K."/>
            <person name="Shin H.S."/>
            <person name="Kim S.B."/>
            <person name="Han K."/>
            <person name="Lee J."/>
            <person name="Park M."/>
            <person name="Lee H.A."/>
            <person name="Lee H.Y."/>
            <person name="Lee Y."/>
            <person name="Oh S."/>
            <person name="Lee J.H."/>
            <person name="Choi E."/>
            <person name="Choi E."/>
            <person name="Lee S.E."/>
            <person name="Jeon J."/>
            <person name="Kim H."/>
            <person name="Choi G."/>
            <person name="Song H."/>
            <person name="Lee J."/>
            <person name="Lee S.C."/>
            <person name="Kwon J.K."/>
            <person name="Lee H.Y."/>
            <person name="Koo N."/>
            <person name="Hong Y."/>
            <person name="Kim R.W."/>
            <person name="Kang W.H."/>
            <person name="Huh J.H."/>
            <person name="Kang B.C."/>
            <person name="Yang T.J."/>
            <person name="Lee Y.H."/>
            <person name="Bennetzen J.L."/>
            <person name="Choi D."/>
        </authorList>
    </citation>
    <scope>NUCLEOTIDE SEQUENCE [LARGE SCALE GENOMIC DNA]</scope>
    <source>
        <strain evidence="2">cv. CM334</strain>
    </source>
</reference>
<organism evidence="1 2">
    <name type="scientific">Capsicum annuum</name>
    <name type="common">Capsicum pepper</name>
    <dbReference type="NCBI Taxonomy" id="4072"/>
    <lineage>
        <taxon>Eukaryota</taxon>
        <taxon>Viridiplantae</taxon>
        <taxon>Streptophyta</taxon>
        <taxon>Embryophyta</taxon>
        <taxon>Tracheophyta</taxon>
        <taxon>Spermatophyta</taxon>
        <taxon>Magnoliopsida</taxon>
        <taxon>eudicotyledons</taxon>
        <taxon>Gunneridae</taxon>
        <taxon>Pentapetalae</taxon>
        <taxon>asterids</taxon>
        <taxon>lamiids</taxon>
        <taxon>Solanales</taxon>
        <taxon>Solanaceae</taxon>
        <taxon>Solanoideae</taxon>
        <taxon>Capsiceae</taxon>
        <taxon>Capsicum</taxon>
    </lineage>
</organism>